<evidence type="ECO:0000256" key="2">
    <source>
        <dbReference type="ARBA" id="ARBA00022448"/>
    </source>
</evidence>
<dbReference type="InterPro" id="IPR017871">
    <property type="entry name" value="ABC_transporter-like_CS"/>
</dbReference>
<dbReference type="CDD" id="cd03225">
    <property type="entry name" value="ABC_cobalt_CbiO_domain1"/>
    <property type="match status" value="1"/>
</dbReference>
<organism evidence="6 7">
    <name type="scientific">Proteus vulgaris</name>
    <dbReference type="NCBI Taxonomy" id="585"/>
    <lineage>
        <taxon>Bacteria</taxon>
        <taxon>Pseudomonadati</taxon>
        <taxon>Pseudomonadota</taxon>
        <taxon>Gammaproteobacteria</taxon>
        <taxon>Enterobacterales</taxon>
        <taxon>Morganellaceae</taxon>
        <taxon>Proteus</taxon>
    </lineage>
</organism>
<dbReference type="InterPro" id="IPR027417">
    <property type="entry name" value="P-loop_NTPase"/>
</dbReference>
<accession>A0A379FDP2</accession>
<protein>
    <submittedName>
        <fullName evidence="6">Putrescine/spermidine ABC transporter ATPase protein</fullName>
        <ecNumber evidence="6">3.6.3.-</ecNumber>
    </submittedName>
</protein>
<gene>
    <name evidence="6" type="primary">potA_5</name>
    <name evidence="6" type="ORF">NCTC10376_03677</name>
</gene>
<feature type="domain" description="ABC transporter" evidence="5">
    <location>
        <begin position="3"/>
        <end position="245"/>
    </location>
</feature>
<evidence type="ECO:0000256" key="1">
    <source>
        <dbReference type="ARBA" id="ARBA00005417"/>
    </source>
</evidence>
<comment type="similarity">
    <text evidence="1">Belongs to the ABC transporter superfamily.</text>
</comment>
<evidence type="ECO:0000256" key="4">
    <source>
        <dbReference type="ARBA" id="ARBA00022840"/>
    </source>
</evidence>
<dbReference type="PANTHER" id="PTHR43553:SF24">
    <property type="entry name" value="ENERGY-COUPLING FACTOR TRANSPORTER ATP-BINDING PROTEIN ECFA1"/>
    <property type="match status" value="1"/>
</dbReference>
<dbReference type="GO" id="GO:0016887">
    <property type="term" value="F:ATP hydrolysis activity"/>
    <property type="evidence" value="ECO:0007669"/>
    <property type="project" value="InterPro"/>
</dbReference>
<dbReference type="GO" id="GO:0005524">
    <property type="term" value="F:ATP binding"/>
    <property type="evidence" value="ECO:0007669"/>
    <property type="project" value="UniProtKB-KW"/>
</dbReference>
<keyword evidence="2" id="KW-0813">Transport</keyword>
<evidence type="ECO:0000313" key="7">
    <source>
        <dbReference type="Proteomes" id="UP000254331"/>
    </source>
</evidence>
<dbReference type="InterPro" id="IPR015856">
    <property type="entry name" value="ABC_transpr_CbiO/EcfA_su"/>
</dbReference>
<dbReference type="Gene3D" id="3.40.50.300">
    <property type="entry name" value="P-loop containing nucleotide triphosphate hydrolases"/>
    <property type="match status" value="1"/>
</dbReference>
<evidence type="ECO:0000259" key="5">
    <source>
        <dbReference type="PROSITE" id="PS50893"/>
    </source>
</evidence>
<dbReference type="GeneID" id="93394185"/>
<dbReference type="PANTHER" id="PTHR43553">
    <property type="entry name" value="HEAVY METAL TRANSPORTER"/>
    <property type="match status" value="1"/>
</dbReference>
<keyword evidence="4" id="KW-0067">ATP-binding</keyword>
<dbReference type="SUPFAM" id="SSF52540">
    <property type="entry name" value="P-loop containing nucleoside triphosphate hydrolases"/>
    <property type="match status" value="1"/>
</dbReference>
<dbReference type="AlphaFoldDB" id="A0A379FDP2"/>
<dbReference type="EMBL" id="UGTW01000001">
    <property type="protein sequence ID" value="SUC17725.1"/>
    <property type="molecule type" value="Genomic_DNA"/>
</dbReference>
<dbReference type="InterPro" id="IPR003593">
    <property type="entry name" value="AAA+_ATPase"/>
</dbReference>
<dbReference type="PROSITE" id="PS00211">
    <property type="entry name" value="ABC_TRANSPORTER_1"/>
    <property type="match status" value="1"/>
</dbReference>
<dbReference type="GO" id="GO:0043190">
    <property type="term" value="C:ATP-binding cassette (ABC) transporter complex"/>
    <property type="evidence" value="ECO:0007669"/>
    <property type="project" value="TreeGrafter"/>
</dbReference>
<dbReference type="InterPro" id="IPR050095">
    <property type="entry name" value="ECF_ABC_transporter_ATP-bd"/>
</dbReference>
<dbReference type="OrthoDB" id="5591868at2"/>
<sequence>MVLNLQQLSFTPKGDEQPIIGPIDLQLKQGEWLVILGGNGSGKSLLAQLLAGWLPDLLTGSIQGIGIVQNIALDKSRLVSLAPGRQLVQQSPQLQLSGCAFTVEQEIAFGPENLGLSDNEIRFRVKEAMALTQCEYLRFHHPSTLSGGEAQRVVIASALAMHPKLLLLDEAFSRLTPNATQQLQLRIKHYAKEHKCSVVIFERNLLPAISLSEQFLLLEAGKIKAKGTLDSIFPFLFSTINAPDAWQALHWLIENHHWDKNIVNNDKALLNAFKEFYVTAQ</sequence>
<dbReference type="EC" id="3.6.3.-" evidence="6"/>
<dbReference type="Pfam" id="PF00005">
    <property type="entry name" value="ABC_tran"/>
    <property type="match status" value="1"/>
</dbReference>
<proteinExistence type="inferred from homology"/>
<evidence type="ECO:0000256" key="3">
    <source>
        <dbReference type="ARBA" id="ARBA00022741"/>
    </source>
</evidence>
<keyword evidence="3" id="KW-0547">Nucleotide-binding</keyword>
<dbReference type="SMART" id="SM00382">
    <property type="entry name" value="AAA"/>
    <property type="match status" value="1"/>
</dbReference>
<dbReference type="Proteomes" id="UP000254331">
    <property type="component" value="Unassembled WGS sequence"/>
</dbReference>
<dbReference type="GO" id="GO:0042626">
    <property type="term" value="F:ATPase-coupled transmembrane transporter activity"/>
    <property type="evidence" value="ECO:0007669"/>
    <property type="project" value="TreeGrafter"/>
</dbReference>
<dbReference type="PROSITE" id="PS50893">
    <property type="entry name" value="ABC_TRANSPORTER_2"/>
    <property type="match status" value="1"/>
</dbReference>
<dbReference type="RefSeq" id="WP_036936539.1">
    <property type="nucleotide sequence ID" value="NZ_CABMNT010000001.1"/>
</dbReference>
<evidence type="ECO:0000313" key="6">
    <source>
        <dbReference type="EMBL" id="SUC17725.1"/>
    </source>
</evidence>
<keyword evidence="6" id="KW-0378">Hydrolase</keyword>
<reference evidence="6 7" key="1">
    <citation type="submission" date="2018-06" db="EMBL/GenBank/DDBJ databases">
        <authorList>
            <consortium name="Pathogen Informatics"/>
            <person name="Doyle S."/>
        </authorList>
    </citation>
    <scope>NUCLEOTIDE SEQUENCE [LARGE SCALE GENOMIC DNA]</scope>
    <source>
        <strain evidence="6 7">NCTC10376</strain>
    </source>
</reference>
<dbReference type="InterPro" id="IPR003439">
    <property type="entry name" value="ABC_transporter-like_ATP-bd"/>
</dbReference>
<name>A0A379FDP2_PROVU</name>